<dbReference type="Proteomes" id="UP001195624">
    <property type="component" value="Unassembled WGS sequence"/>
</dbReference>
<keyword evidence="2" id="KW-1185">Reference proteome</keyword>
<comment type="caution">
    <text evidence="1">The sequence shown here is derived from an EMBL/GenBank/DDBJ whole genome shotgun (WGS) entry which is preliminary data.</text>
</comment>
<evidence type="ECO:0008006" key="3">
    <source>
        <dbReference type="Google" id="ProtNLM"/>
    </source>
</evidence>
<evidence type="ECO:0000313" key="1">
    <source>
        <dbReference type="EMBL" id="MBP2171066.1"/>
    </source>
</evidence>
<reference evidence="2" key="2">
    <citation type="submission" date="2023-07" db="EMBL/GenBank/DDBJ databases">
        <title>Genome mining of underrepresented organisms for secondary metabolites.</title>
        <authorList>
            <person name="D'Agostino P.M."/>
        </authorList>
    </citation>
    <scope>NUCLEOTIDE SEQUENCE [LARGE SCALE GENOMIC DNA]</scope>
    <source>
        <strain evidence="2">WS4403</strain>
    </source>
</reference>
<sequence length="230" mass="25088">MKLSFSLPANQTDTLNTDVNQLVIAGWTGRDHQAIMHHISELEALGVPRPGAVPLFYRVASNQLTQADCIEVVGEHTSGEAEPLIFTVEGELYVSLASDHTDRQLETYSVAMSKQVCVKPVAQQAWAMKEVAGHWDSLILRSWIREQGEWVLYQDGTLATLRTPLDLLDRYTSAAATGGIPANGLAMTCGTLGAIGGIRPASEFRMELVDETLGRTISHQYRSTVLPVVA</sequence>
<gene>
    <name evidence="1" type="ORF">J2125_004258</name>
</gene>
<evidence type="ECO:0000313" key="2">
    <source>
        <dbReference type="Proteomes" id="UP001195624"/>
    </source>
</evidence>
<organism evidence="1 2">
    <name type="scientific">Winslowiella toletana</name>
    <dbReference type="NCBI Taxonomy" id="92490"/>
    <lineage>
        <taxon>Bacteria</taxon>
        <taxon>Pseudomonadati</taxon>
        <taxon>Pseudomonadota</taxon>
        <taxon>Gammaproteobacteria</taxon>
        <taxon>Enterobacterales</taxon>
        <taxon>Erwiniaceae</taxon>
        <taxon>Winslowiella</taxon>
    </lineage>
</organism>
<proteinExistence type="predicted"/>
<accession>A0ABS4PEK8</accession>
<dbReference type="RefSeq" id="WP_017801988.1">
    <property type="nucleotide sequence ID" value="NZ_JAGGMQ010000001.1"/>
</dbReference>
<name>A0ABS4PEK8_9GAMM</name>
<reference evidence="1 2" key="1">
    <citation type="submission" date="2021-03" db="EMBL/GenBank/DDBJ databases">
        <authorList>
            <person name="D'Agostino P."/>
            <person name="Huntemann M."/>
            <person name="Clum A."/>
            <person name="Spunde A."/>
            <person name="Palaniappan K."/>
            <person name="Ritter S."/>
            <person name="Mikhailova N."/>
            <person name="Chen I.-M."/>
            <person name="Stamatis D."/>
            <person name="Reddy T."/>
            <person name="O'Malley R."/>
            <person name="Daum C."/>
            <person name="Shapiro N."/>
            <person name="Ivanova N."/>
            <person name="Kyrpides N."/>
            <person name="Woyke T."/>
        </authorList>
    </citation>
    <scope>NUCLEOTIDE SEQUENCE [LARGE SCALE GENOMIC DNA]</scope>
    <source>
        <strain evidence="1 2">WS4403</strain>
    </source>
</reference>
<dbReference type="Pfam" id="PF11010">
    <property type="entry name" value="DUF2848"/>
    <property type="match status" value="1"/>
</dbReference>
<dbReference type="InterPro" id="IPR021269">
    <property type="entry name" value="DUF2848"/>
</dbReference>
<protein>
    <recommendedName>
        <fullName evidence="3">DUF2848 domain-containing protein</fullName>
    </recommendedName>
</protein>
<dbReference type="EMBL" id="JAGGMQ010000001">
    <property type="protein sequence ID" value="MBP2171066.1"/>
    <property type="molecule type" value="Genomic_DNA"/>
</dbReference>